<dbReference type="InterPro" id="IPR006683">
    <property type="entry name" value="Thioestr_dom"/>
</dbReference>
<dbReference type="InterPro" id="IPR029069">
    <property type="entry name" value="HotDog_dom_sf"/>
</dbReference>
<protein>
    <recommendedName>
        <fullName evidence="3">Thioesterase domain-containing protein</fullName>
    </recommendedName>
</protein>
<dbReference type="Pfam" id="PF03061">
    <property type="entry name" value="4HBT"/>
    <property type="match status" value="1"/>
</dbReference>
<keyword evidence="5" id="KW-1185">Reference proteome</keyword>
<sequence length="102" mass="10683">MSLTDTLGSLAIASKGHFMTGVSTDIGTSFIKPAGSVGDTLHGNAVVTAMGKSLAYTRVDFTNDTGTLVAYGHHTKYIGKSSSHRDNVEFTEDGEGLIEKST</sequence>
<dbReference type="Proteomes" id="UP000736335">
    <property type="component" value="Unassembled WGS sequence"/>
</dbReference>
<dbReference type="PANTHER" id="PTHR21660">
    <property type="entry name" value="THIOESTERASE SUPERFAMILY MEMBER-RELATED"/>
    <property type="match status" value="1"/>
</dbReference>
<dbReference type="SUPFAM" id="SSF54637">
    <property type="entry name" value="Thioesterase/thiol ester dehydrase-isomerase"/>
    <property type="match status" value="1"/>
</dbReference>
<dbReference type="EMBL" id="WIUZ02000002">
    <property type="protein sequence ID" value="KAF9790335.1"/>
    <property type="molecule type" value="Genomic_DNA"/>
</dbReference>
<feature type="domain" description="Thioesterase" evidence="3">
    <location>
        <begin position="1"/>
        <end position="70"/>
    </location>
</feature>
<reference evidence="4" key="2">
    <citation type="submission" date="2020-11" db="EMBL/GenBank/DDBJ databases">
        <authorList>
            <consortium name="DOE Joint Genome Institute"/>
            <person name="Kuo A."/>
            <person name="Miyauchi S."/>
            <person name="Kiss E."/>
            <person name="Drula E."/>
            <person name="Kohler A."/>
            <person name="Sanchez-Garcia M."/>
            <person name="Andreopoulos B."/>
            <person name="Barry K.W."/>
            <person name="Bonito G."/>
            <person name="Buee M."/>
            <person name="Carver A."/>
            <person name="Chen C."/>
            <person name="Cichocki N."/>
            <person name="Clum A."/>
            <person name="Culley D."/>
            <person name="Crous P.W."/>
            <person name="Fauchery L."/>
            <person name="Girlanda M."/>
            <person name="Hayes R."/>
            <person name="Keri Z."/>
            <person name="Labutti K."/>
            <person name="Lipzen A."/>
            <person name="Lombard V."/>
            <person name="Magnuson J."/>
            <person name="Maillard F."/>
            <person name="Morin E."/>
            <person name="Murat C."/>
            <person name="Nolan M."/>
            <person name="Ohm R."/>
            <person name="Pangilinan J."/>
            <person name="Pereira M."/>
            <person name="Perotto S."/>
            <person name="Peter M."/>
            <person name="Riley R."/>
            <person name="Sitrit Y."/>
            <person name="Stielow B."/>
            <person name="Szollosi G."/>
            <person name="Zifcakova L."/>
            <person name="Stursova M."/>
            <person name="Spatafora J.W."/>
            <person name="Tedersoo L."/>
            <person name="Vaario L.-M."/>
            <person name="Yamada A."/>
            <person name="Yan M."/>
            <person name="Wang P."/>
            <person name="Xu J."/>
            <person name="Bruns T."/>
            <person name="Baldrian P."/>
            <person name="Vilgalys R."/>
            <person name="Henrissat B."/>
            <person name="Grigoriev I.V."/>
            <person name="Hibbett D."/>
            <person name="Nagy L.G."/>
            <person name="Martin F.M."/>
        </authorList>
    </citation>
    <scope>NUCLEOTIDE SEQUENCE</scope>
    <source>
        <strain evidence="4">UH-Tt-Lm1</strain>
    </source>
</reference>
<evidence type="ECO:0000313" key="4">
    <source>
        <dbReference type="EMBL" id="KAF9790335.1"/>
    </source>
</evidence>
<dbReference type="PANTHER" id="PTHR21660:SF1">
    <property type="entry name" value="ACYL-COENZYME A THIOESTERASE 13"/>
    <property type="match status" value="1"/>
</dbReference>
<dbReference type="GO" id="GO:0047617">
    <property type="term" value="F:fatty acyl-CoA hydrolase activity"/>
    <property type="evidence" value="ECO:0007669"/>
    <property type="project" value="InterPro"/>
</dbReference>
<dbReference type="AlphaFoldDB" id="A0A9P6HPS8"/>
<evidence type="ECO:0000256" key="2">
    <source>
        <dbReference type="ARBA" id="ARBA00022801"/>
    </source>
</evidence>
<comment type="similarity">
    <text evidence="1">Belongs to the thioesterase PaaI family.</text>
</comment>
<reference evidence="4" key="1">
    <citation type="journal article" date="2020" name="Nat. Commun.">
        <title>Large-scale genome sequencing of mycorrhizal fungi provides insights into the early evolution of symbiotic traits.</title>
        <authorList>
            <person name="Miyauchi S."/>
            <person name="Kiss E."/>
            <person name="Kuo A."/>
            <person name="Drula E."/>
            <person name="Kohler A."/>
            <person name="Sanchez-Garcia M."/>
            <person name="Morin E."/>
            <person name="Andreopoulos B."/>
            <person name="Barry K.W."/>
            <person name="Bonito G."/>
            <person name="Buee M."/>
            <person name="Carver A."/>
            <person name="Chen C."/>
            <person name="Cichocki N."/>
            <person name="Clum A."/>
            <person name="Culley D."/>
            <person name="Crous P.W."/>
            <person name="Fauchery L."/>
            <person name="Girlanda M."/>
            <person name="Hayes R.D."/>
            <person name="Keri Z."/>
            <person name="LaButti K."/>
            <person name="Lipzen A."/>
            <person name="Lombard V."/>
            <person name="Magnuson J."/>
            <person name="Maillard F."/>
            <person name="Murat C."/>
            <person name="Nolan M."/>
            <person name="Ohm R.A."/>
            <person name="Pangilinan J."/>
            <person name="Pereira M.F."/>
            <person name="Perotto S."/>
            <person name="Peter M."/>
            <person name="Pfister S."/>
            <person name="Riley R."/>
            <person name="Sitrit Y."/>
            <person name="Stielow J.B."/>
            <person name="Szollosi G."/>
            <person name="Zifcakova L."/>
            <person name="Stursova M."/>
            <person name="Spatafora J.W."/>
            <person name="Tedersoo L."/>
            <person name="Vaario L.M."/>
            <person name="Yamada A."/>
            <person name="Yan M."/>
            <person name="Wang P."/>
            <person name="Xu J."/>
            <person name="Bruns T."/>
            <person name="Baldrian P."/>
            <person name="Vilgalys R."/>
            <person name="Dunand C."/>
            <person name="Henrissat B."/>
            <person name="Grigoriev I.V."/>
            <person name="Hibbett D."/>
            <person name="Nagy L.G."/>
            <person name="Martin F.M."/>
        </authorList>
    </citation>
    <scope>NUCLEOTIDE SEQUENCE</scope>
    <source>
        <strain evidence="4">UH-Tt-Lm1</strain>
    </source>
</reference>
<evidence type="ECO:0000313" key="5">
    <source>
        <dbReference type="Proteomes" id="UP000736335"/>
    </source>
</evidence>
<keyword evidence="2" id="KW-0378">Hydrolase</keyword>
<name>A0A9P6HPS8_9AGAM</name>
<dbReference type="CDD" id="cd03443">
    <property type="entry name" value="PaaI_thioesterase"/>
    <property type="match status" value="1"/>
</dbReference>
<evidence type="ECO:0000259" key="3">
    <source>
        <dbReference type="Pfam" id="PF03061"/>
    </source>
</evidence>
<evidence type="ECO:0000256" key="1">
    <source>
        <dbReference type="ARBA" id="ARBA00008324"/>
    </source>
</evidence>
<gene>
    <name evidence="4" type="ORF">BJ322DRAFT_1035670</name>
</gene>
<dbReference type="Gene3D" id="3.10.129.10">
    <property type="entry name" value="Hotdog Thioesterase"/>
    <property type="match status" value="1"/>
</dbReference>
<dbReference type="OrthoDB" id="46529at2759"/>
<proteinExistence type="inferred from homology"/>
<accession>A0A9P6HPS8</accession>
<dbReference type="InterPro" id="IPR039298">
    <property type="entry name" value="ACOT13"/>
</dbReference>
<comment type="caution">
    <text evidence="4">The sequence shown here is derived from an EMBL/GenBank/DDBJ whole genome shotgun (WGS) entry which is preliminary data.</text>
</comment>
<organism evidence="4 5">
    <name type="scientific">Thelephora terrestris</name>
    <dbReference type="NCBI Taxonomy" id="56493"/>
    <lineage>
        <taxon>Eukaryota</taxon>
        <taxon>Fungi</taxon>
        <taxon>Dikarya</taxon>
        <taxon>Basidiomycota</taxon>
        <taxon>Agaricomycotina</taxon>
        <taxon>Agaricomycetes</taxon>
        <taxon>Thelephorales</taxon>
        <taxon>Thelephoraceae</taxon>
        <taxon>Thelephora</taxon>
    </lineage>
</organism>